<sequence length="139" mass="16577">MENNTLFFINIKTLKNTNQPEKIKFELCSIIPTFFLSKDYFKHTKDIQPFLDKLNLSFKDYVFKNRILLLGKFLKIILGSSDDQVLEYKSTICEIIFQYYEDCSDTVLADKNKKRNITYNKNNYMKELLLKYSRNKLNG</sequence>
<dbReference type="EMBL" id="JAUSUE010000001">
    <property type="protein sequence ID" value="MDQ0202455.1"/>
    <property type="molecule type" value="Genomic_DNA"/>
</dbReference>
<proteinExistence type="predicted"/>
<dbReference type="RefSeq" id="WP_307222303.1">
    <property type="nucleotide sequence ID" value="NZ_CP116940.1"/>
</dbReference>
<dbReference type="Proteomes" id="UP001239167">
    <property type="component" value="Unassembled WGS sequence"/>
</dbReference>
<accession>A0ABT9Y4M2</accession>
<evidence type="ECO:0000313" key="2">
    <source>
        <dbReference type="Proteomes" id="UP001239167"/>
    </source>
</evidence>
<gene>
    <name evidence="1" type="ORF">J2S01_000140</name>
</gene>
<evidence type="ECO:0000313" key="1">
    <source>
        <dbReference type="EMBL" id="MDQ0202455.1"/>
    </source>
</evidence>
<reference evidence="1 2" key="1">
    <citation type="submission" date="2023-07" db="EMBL/GenBank/DDBJ databases">
        <title>Genomic Encyclopedia of Type Strains, Phase IV (KMG-IV): sequencing the most valuable type-strain genomes for metagenomic binning, comparative biology and taxonomic classification.</title>
        <authorList>
            <person name="Goeker M."/>
        </authorList>
    </citation>
    <scope>NUCLEOTIDE SEQUENCE [LARGE SCALE GENOMIC DNA]</scope>
    <source>
        <strain evidence="1 2">DSM 16980</strain>
    </source>
</reference>
<keyword evidence="2" id="KW-1185">Reference proteome</keyword>
<protein>
    <submittedName>
        <fullName evidence="1">Uncharacterized protein</fullName>
    </submittedName>
</protein>
<comment type="caution">
    <text evidence="1">The sequence shown here is derived from an EMBL/GenBank/DDBJ whole genome shotgun (WGS) entry which is preliminary data.</text>
</comment>
<organism evidence="1 2">
    <name type="scientific">Pectinatus haikarae</name>
    <dbReference type="NCBI Taxonomy" id="349096"/>
    <lineage>
        <taxon>Bacteria</taxon>
        <taxon>Bacillati</taxon>
        <taxon>Bacillota</taxon>
        <taxon>Negativicutes</taxon>
        <taxon>Selenomonadales</taxon>
        <taxon>Selenomonadaceae</taxon>
        <taxon>Pectinatus</taxon>
    </lineage>
</organism>
<name>A0ABT9Y4M2_9FIRM</name>